<feature type="domain" description="HTH lacI-type" evidence="4">
    <location>
        <begin position="2"/>
        <end position="58"/>
    </location>
</feature>
<evidence type="ECO:0000256" key="1">
    <source>
        <dbReference type="ARBA" id="ARBA00023015"/>
    </source>
</evidence>
<dbReference type="EMBL" id="DWVZ01000163">
    <property type="protein sequence ID" value="HJC64352.1"/>
    <property type="molecule type" value="Genomic_DNA"/>
</dbReference>
<dbReference type="InterPro" id="IPR010982">
    <property type="entry name" value="Lambda_DNA-bd_dom_sf"/>
</dbReference>
<name>A0A9D2PR86_9FIRM</name>
<evidence type="ECO:0000313" key="5">
    <source>
        <dbReference type="EMBL" id="HJC64352.1"/>
    </source>
</evidence>
<dbReference type="Proteomes" id="UP000823886">
    <property type="component" value="Unassembled WGS sequence"/>
</dbReference>
<reference evidence="5" key="2">
    <citation type="submission" date="2021-04" db="EMBL/GenBank/DDBJ databases">
        <authorList>
            <person name="Gilroy R."/>
        </authorList>
    </citation>
    <scope>NUCLEOTIDE SEQUENCE</scope>
    <source>
        <strain evidence="5">ChiBcec2-3848</strain>
    </source>
</reference>
<evidence type="ECO:0000256" key="3">
    <source>
        <dbReference type="ARBA" id="ARBA00023163"/>
    </source>
</evidence>
<dbReference type="InterPro" id="IPR000843">
    <property type="entry name" value="HTH_LacI"/>
</dbReference>
<dbReference type="InterPro" id="IPR028082">
    <property type="entry name" value="Peripla_BP_I"/>
</dbReference>
<keyword evidence="1" id="KW-0805">Transcription regulation</keyword>
<organism evidence="5 6">
    <name type="scientific">Candidatus Blautia merdavium</name>
    <dbReference type="NCBI Taxonomy" id="2838494"/>
    <lineage>
        <taxon>Bacteria</taxon>
        <taxon>Bacillati</taxon>
        <taxon>Bacillota</taxon>
        <taxon>Clostridia</taxon>
        <taxon>Lachnospirales</taxon>
        <taxon>Lachnospiraceae</taxon>
        <taxon>Blautia</taxon>
    </lineage>
</organism>
<dbReference type="SUPFAM" id="SSF53822">
    <property type="entry name" value="Periplasmic binding protein-like I"/>
    <property type="match status" value="1"/>
</dbReference>
<dbReference type="PANTHER" id="PTHR30146:SF149">
    <property type="entry name" value="HTH-TYPE TRANSCRIPTIONAL REGULATOR EBGR"/>
    <property type="match status" value="1"/>
</dbReference>
<reference evidence="5" key="1">
    <citation type="journal article" date="2021" name="PeerJ">
        <title>Extensive microbial diversity within the chicken gut microbiome revealed by metagenomics and culture.</title>
        <authorList>
            <person name="Gilroy R."/>
            <person name="Ravi A."/>
            <person name="Getino M."/>
            <person name="Pursley I."/>
            <person name="Horton D.L."/>
            <person name="Alikhan N.F."/>
            <person name="Baker D."/>
            <person name="Gharbi K."/>
            <person name="Hall N."/>
            <person name="Watson M."/>
            <person name="Adriaenssens E.M."/>
            <person name="Foster-Nyarko E."/>
            <person name="Jarju S."/>
            <person name="Secka A."/>
            <person name="Antonio M."/>
            <person name="Oren A."/>
            <person name="Chaudhuri R.R."/>
            <person name="La Ragione R."/>
            <person name="Hildebrand F."/>
            <person name="Pallen M.J."/>
        </authorList>
    </citation>
    <scope>NUCLEOTIDE SEQUENCE</scope>
    <source>
        <strain evidence="5">ChiBcec2-3848</strain>
    </source>
</reference>
<dbReference type="Pfam" id="PF00356">
    <property type="entry name" value="LacI"/>
    <property type="match status" value="1"/>
</dbReference>
<dbReference type="PANTHER" id="PTHR30146">
    <property type="entry name" value="LACI-RELATED TRANSCRIPTIONAL REPRESSOR"/>
    <property type="match status" value="1"/>
</dbReference>
<keyword evidence="3" id="KW-0804">Transcription</keyword>
<dbReference type="GO" id="GO:0003700">
    <property type="term" value="F:DNA-binding transcription factor activity"/>
    <property type="evidence" value="ECO:0007669"/>
    <property type="project" value="TreeGrafter"/>
</dbReference>
<dbReference type="PRINTS" id="PR00036">
    <property type="entry name" value="HTHLACI"/>
</dbReference>
<dbReference type="Gene3D" id="1.10.260.40">
    <property type="entry name" value="lambda repressor-like DNA-binding domains"/>
    <property type="match status" value="1"/>
</dbReference>
<accession>A0A9D2PR86</accession>
<dbReference type="InterPro" id="IPR046335">
    <property type="entry name" value="LacI/GalR-like_sensor"/>
</dbReference>
<keyword evidence="2 5" id="KW-0238">DNA-binding</keyword>
<evidence type="ECO:0000313" key="6">
    <source>
        <dbReference type="Proteomes" id="UP000823886"/>
    </source>
</evidence>
<evidence type="ECO:0000256" key="2">
    <source>
        <dbReference type="ARBA" id="ARBA00023125"/>
    </source>
</evidence>
<dbReference type="Pfam" id="PF13377">
    <property type="entry name" value="Peripla_BP_3"/>
    <property type="match status" value="1"/>
</dbReference>
<dbReference type="Gene3D" id="3.40.50.2300">
    <property type="match status" value="2"/>
</dbReference>
<dbReference type="GO" id="GO:0000976">
    <property type="term" value="F:transcription cis-regulatory region binding"/>
    <property type="evidence" value="ECO:0007669"/>
    <property type="project" value="TreeGrafter"/>
</dbReference>
<gene>
    <name evidence="5" type="ORF">H9753_12175</name>
</gene>
<protein>
    <submittedName>
        <fullName evidence="5">LacI family DNA-binding transcriptional regulator</fullName>
    </submittedName>
</protein>
<comment type="caution">
    <text evidence="5">The sequence shown here is derived from an EMBL/GenBank/DDBJ whole genome shotgun (WGS) entry which is preliminary data.</text>
</comment>
<dbReference type="CDD" id="cd01392">
    <property type="entry name" value="HTH_LacI"/>
    <property type="match status" value="1"/>
</dbReference>
<dbReference type="AlphaFoldDB" id="A0A9D2PR86"/>
<dbReference type="PROSITE" id="PS50932">
    <property type="entry name" value="HTH_LACI_2"/>
    <property type="match status" value="1"/>
</dbReference>
<dbReference type="SMART" id="SM00354">
    <property type="entry name" value="HTH_LACI"/>
    <property type="match status" value="1"/>
</dbReference>
<evidence type="ECO:0000259" key="4">
    <source>
        <dbReference type="PROSITE" id="PS50932"/>
    </source>
</evidence>
<proteinExistence type="predicted"/>
<dbReference type="SUPFAM" id="SSF47413">
    <property type="entry name" value="lambda repressor-like DNA-binding domains"/>
    <property type="match status" value="1"/>
</dbReference>
<sequence length="353" mass="39275">MVTLNDIARACGVSKTTVSRVLNNDSQFSVSAETRELIHSTAASMNYDTEKRLRSRKKASKTVSSSAQNPLKIGILSEDYPLSLDKAGNYYAKIFSSLISTLSSHPSALQLQFQYTYKSSYDDLQGLDGLIIIGKLTLDPYHPVIASIKYKVFVDYVSPDGLFDSVRIDFDDAVNLAISYFQKIGLYDIGFIGSYDHITTITSNEQKRTLDSRQIAFENYCYRNHINPKDRVWITETFTSDDGYHLTNQVIRSGNLPQALLYASDELALGGYKALQEHKLEIGKDISVIGIDNLSFTNFLNPPLTTVSLNISLIGSTAADALLSQIEGRSFPLTIHPPIHLIIRSSCKMPDTF</sequence>